<proteinExistence type="predicted"/>
<dbReference type="EMBL" id="JAVRRJ010000001">
    <property type="protein sequence ID" value="KAK5091511.1"/>
    <property type="molecule type" value="Genomic_DNA"/>
</dbReference>
<dbReference type="InterPro" id="IPR036864">
    <property type="entry name" value="Zn2-C6_fun-type_DNA-bd_sf"/>
</dbReference>
<evidence type="ECO:0000313" key="8">
    <source>
        <dbReference type="EMBL" id="KAK5091511.1"/>
    </source>
</evidence>
<dbReference type="PROSITE" id="PS50048">
    <property type="entry name" value="ZN2_CY6_FUNGAL_2"/>
    <property type="match status" value="1"/>
</dbReference>
<evidence type="ECO:0000256" key="1">
    <source>
        <dbReference type="ARBA" id="ARBA00022723"/>
    </source>
</evidence>
<gene>
    <name evidence="8" type="ORF">LTR05_001695</name>
</gene>
<dbReference type="PROSITE" id="PS00463">
    <property type="entry name" value="ZN2_CY6_FUNGAL_1"/>
    <property type="match status" value="1"/>
</dbReference>
<dbReference type="InterPro" id="IPR001138">
    <property type="entry name" value="Zn2Cys6_DnaBD"/>
</dbReference>
<dbReference type="PANTHER" id="PTHR36206">
    <property type="entry name" value="ASPERCRYPTIN BIOSYNTHESIS CLUSTER-SPECIFIC TRANSCRIPTION REGULATOR ATNN-RELATED"/>
    <property type="match status" value="1"/>
</dbReference>
<dbReference type="AlphaFoldDB" id="A0AAN7TIT0"/>
<organism evidence="8 9">
    <name type="scientific">Lithohypha guttulata</name>
    <dbReference type="NCBI Taxonomy" id="1690604"/>
    <lineage>
        <taxon>Eukaryota</taxon>
        <taxon>Fungi</taxon>
        <taxon>Dikarya</taxon>
        <taxon>Ascomycota</taxon>
        <taxon>Pezizomycotina</taxon>
        <taxon>Eurotiomycetes</taxon>
        <taxon>Chaetothyriomycetidae</taxon>
        <taxon>Chaetothyriales</taxon>
        <taxon>Trichomeriaceae</taxon>
        <taxon>Lithohypha</taxon>
    </lineage>
</organism>
<dbReference type="Proteomes" id="UP001309876">
    <property type="component" value="Unassembled WGS sequence"/>
</dbReference>
<evidence type="ECO:0000256" key="2">
    <source>
        <dbReference type="ARBA" id="ARBA00022833"/>
    </source>
</evidence>
<dbReference type="GO" id="GO:0000981">
    <property type="term" value="F:DNA-binding transcription factor activity, RNA polymerase II-specific"/>
    <property type="evidence" value="ECO:0007669"/>
    <property type="project" value="InterPro"/>
</dbReference>
<evidence type="ECO:0000259" key="7">
    <source>
        <dbReference type="PROSITE" id="PS50048"/>
    </source>
</evidence>
<protein>
    <recommendedName>
        <fullName evidence="7">Zn(2)-C6 fungal-type domain-containing protein</fullName>
    </recommendedName>
</protein>
<keyword evidence="9" id="KW-1185">Reference proteome</keyword>
<dbReference type="GO" id="GO:0008270">
    <property type="term" value="F:zinc ion binding"/>
    <property type="evidence" value="ECO:0007669"/>
    <property type="project" value="InterPro"/>
</dbReference>
<keyword evidence="1" id="KW-0479">Metal-binding</keyword>
<dbReference type="PANTHER" id="PTHR36206:SF10">
    <property type="entry name" value="ZN(II)2CYS6 TRANSCRIPTION FACTOR (EUROFUNG)"/>
    <property type="match status" value="1"/>
</dbReference>
<dbReference type="SUPFAM" id="SSF57701">
    <property type="entry name" value="Zn2/Cys6 DNA-binding domain"/>
    <property type="match status" value="1"/>
</dbReference>
<name>A0AAN7TIT0_9EURO</name>
<keyword evidence="4" id="KW-0238">DNA-binding</keyword>
<dbReference type="Gene3D" id="4.10.240.10">
    <property type="entry name" value="Zn(2)-C6 fungal-type DNA-binding domain"/>
    <property type="match status" value="1"/>
</dbReference>
<evidence type="ECO:0000256" key="5">
    <source>
        <dbReference type="ARBA" id="ARBA00023163"/>
    </source>
</evidence>
<keyword evidence="6" id="KW-0539">Nucleus</keyword>
<keyword evidence="2" id="KW-0862">Zinc</keyword>
<dbReference type="GO" id="GO:0003677">
    <property type="term" value="F:DNA binding"/>
    <property type="evidence" value="ECO:0007669"/>
    <property type="project" value="UniProtKB-KW"/>
</dbReference>
<dbReference type="CDD" id="cd00067">
    <property type="entry name" value="GAL4"/>
    <property type="match status" value="1"/>
</dbReference>
<evidence type="ECO:0000313" key="9">
    <source>
        <dbReference type="Proteomes" id="UP001309876"/>
    </source>
</evidence>
<evidence type="ECO:0000256" key="6">
    <source>
        <dbReference type="ARBA" id="ARBA00023242"/>
    </source>
</evidence>
<evidence type="ECO:0000256" key="4">
    <source>
        <dbReference type="ARBA" id="ARBA00023125"/>
    </source>
</evidence>
<keyword evidence="3" id="KW-0805">Transcription regulation</keyword>
<comment type="caution">
    <text evidence="8">The sequence shown here is derived from an EMBL/GenBank/DDBJ whole genome shotgun (WGS) entry which is preliminary data.</text>
</comment>
<dbReference type="Pfam" id="PF00172">
    <property type="entry name" value="Zn_clus"/>
    <property type="match status" value="1"/>
</dbReference>
<dbReference type="SMART" id="SM00066">
    <property type="entry name" value="GAL4"/>
    <property type="match status" value="1"/>
</dbReference>
<reference evidence="8 9" key="1">
    <citation type="submission" date="2023-08" db="EMBL/GenBank/DDBJ databases">
        <title>Black Yeasts Isolated from many extreme environments.</title>
        <authorList>
            <person name="Coleine C."/>
            <person name="Stajich J.E."/>
            <person name="Selbmann L."/>
        </authorList>
    </citation>
    <scope>NUCLEOTIDE SEQUENCE [LARGE SCALE GENOMIC DNA]</scope>
    <source>
        <strain evidence="8 9">CCFEE 5910</strain>
    </source>
</reference>
<feature type="domain" description="Zn(2)-C6 fungal-type" evidence="7">
    <location>
        <begin position="75"/>
        <end position="103"/>
    </location>
</feature>
<sequence length="614" mass="69462">MSGTSQNQIWSLPPQNQQSYPSFHPYGQHVLLTRPHHQYTYADVLSATQTNQYVNKIRTQPIRRKRASRPKVRTGCKTCKVRKVKCGEERPSCLRCTSTGRKCDGYELPAKEQVISKVKADDGPPSASPQDSVEVNGRCPQAHQVSVPSLAVQSINRAFEGTTQERRAFHRFQLRTVPVFAGGSETEFWTQFVLRAAASEEVIREALIALGNLHEEYEDCNGKYDQAAVASPAYNNAASLYGRAIGKLYRRLDTVSGETVNLAIIASILFACFEVLRRNNMAAVIHYQNGMRQLMKQIHERSQRQMEEPVSSKDKNALVRSAPQDDLDVMLRVFARYDIQACTFSKPKVEALSIELSAVPPNDIGLLEVRRYLDNLLMAVYQLLKSDLGMFRYWRSGQVSPTWIEKRDNALSTFQGWLDALELSIPSDAVTLQNHGIVASKSILGLVLQVRIAMIMLRTCIDCGPESTYDQFTPEFDEMVKRVENLTTILCFKEAAPLDQEFIPFSMELGVVHPLFFIAWKCREPSTRRRAISELKKCGKEGVWEGPIMAVMAERIAAIEEEGVEPGIIVPEGQRIHEIRKSVEYDKRIINAEMKLAQDSSWKNWTILREGIPF</sequence>
<dbReference type="InterPro" id="IPR052360">
    <property type="entry name" value="Transcr_Regulatory_Proteins"/>
</dbReference>
<accession>A0AAN7TIT0</accession>
<keyword evidence="5" id="KW-0804">Transcription</keyword>
<evidence type="ECO:0000256" key="3">
    <source>
        <dbReference type="ARBA" id="ARBA00023015"/>
    </source>
</evidence>